<dbReference type="KEGG" id="halu:HUG12_09965"/>
<protein>
    <submittedName>
        <fullName evidence="1">Uncharacterized protein</fullName>
    </submittedName>
</protein>
<dbReference type="EMBL" id="CP058579">
    <property type="protein sequence ID" value="QLG62032.1"/>
    <property type="molecule type" value="Genomic_DNA"/>
</dbReference>
<evidence type="ECO:0000313" key="1">
    <source>
        <dbReference type="EMBL" id="QLG62032.1"/>
    </source>
</evidence>
<keyword evidence="2" id="KW-1185">Reference proteome</keyword>
<evidence type="ECO:0000313" key="2">
    <source>
        <dbReference type="Proteomes" id="UP000509626"/>
    </source>
</evidence>
<dbReference type="AlphaFoldDB" id="A0A7D5LAF5"/>
<dbReference type="RefSeq" id="WP_179268617.1">
    <property type="nucleotide sequence ID" value="NZ_CP058579.1"/>
</dbReference>
<gene>
    <name evidence="1" type="ORF">HUG12_09965</name>
</gene>
<dbReference type="Proteomes" id="UP000509626">
    <property type="component" value="Chromosome"/>
</dbReference>
<dbReference type="GeneID" id="56037786"/>
<proteinExistence type="predicted"/>
<sequence>MPGDDRLPEPHRTQLRLHQEIAENDIEPLLAVHLHKAKFHQEKAVDEYQSREGPETFLSPGVYEQSAGMVAARTETATSVPVEDAWQEIAAEETWVGALPVQMHRQAQDVYLRGFPFIIGFANGQPRVVLNKILVGNPGNLERVYANEWARPWVIAEILDATGFNTENLFVATMKAEQDQYGDQGLHYLKEVAQRTVGTFVEQPEEPFLKPKTPTDWMPDWQDGHVRTQLLQYETGWSLFDRLGHGDSIRDVIEVFCGNSAAKGVPPDRGQTLEDVLLTRP</sequence>
<accession>A0A7D5LAF5</accession>
<organism evidence="1 2">
    <name type="scientific">Halorarum salinum</name>
    <dbReference type="NCBI Taxonomy" id="2743089"/>
    <lineage>
        <taxon>Archaea</taxon>
        <taxon>Methanobacteriati</taxon>
        <taxon>Methanobacteriota</taxon>
        <taxon>Stenosarchaea group</taxon>
        <taxon>Halobacteria</taxon>
        <taxon>Halobacteriales</taxon>
        <taxon>Haloferacaceae</taxon>
        <taxon>Halorarum</taxon>
    </lineage>
</organism>
<name>A0A7D5LAF5_9EURY</name>
<reference evidence="1 2" key="1">
    <citation type="submission" date="2020-06" db="EMBL/GenBank/DDBJ databases">
        <title>NJ-3-1, isolated from saline soil.</title>
        <authorList>
            <person name="Cui H.L."/>
            <person name="Shi X."/>
        </authorList>
    </citation>
    <scope>NUCLEOTIDE SEQUENCE [LARGE SCALE GENOMIC DNA]</scope>
    <source>
        <strain evidence="1 2">NJ-3-1</strain>
    </source>
</reference>
<dbReference type="OrthoDB" id="346101at2157"/>